<evidence type="ECO:0000313" key="2">
    <source>
        <dbReference type="Proteomes" id="UP001642360"/>
    </source>
</evidence>
<name>A0ABC8RVH1_9AQUA</name>
<keyword evidence="2" id="KW-1185">Reference proteome</keyword>
<proteinExistence type="predicted"/>
<reference evidence="1 2" key="1">
    <citation type="submission" date="2024-02" db="EMBL/GenBank/DDBJ databases">
        <authorList>
            <person name="Vignale AGUSTIN F."/>
            <person name="Sosa J E."/>
            <person name="Modenutti C."/>
        </authorList>
    </citation>
    <scope>NUCLEOTIDE SEQUENCE [LARGE SCALE GENOMIC DNA]</scope>
</reference>
<dbReference type="EMBL" id="CAUOFW020001823">
    <property type="protein sequence ID" value="CAK9148971.1"/>
    <property type="molecule type" value="Genomic_DNA"/>
</dbReference>
<protein>
    <submittedName>
        <fullName evidence="1">Uncharacterized protein</fullName>
    </submittedName>
</protein>
<organism evidence="1 2">
    <name type="scientific">Ilex paraguariensis</name>
    <name type="common">yerba mate</name>
    <dbReference type="NCBI Taxonomy" id="185542"/>
    <lineage>
        <taxon>Eukaryota</taxon>
        <taxon>Viridiplantae</taxon>
        <taxon>Streptophyta</taxon>
        <taxon>Embryophyta</taxon>
        <taxon>Tracheophyta</taxon>
        <taxon>Spermatophyta</taxon>
        <taxon>Magnoliopsida</taxon>
        <taxon>eudicotyledons</taxon>
        <taxon>Gunneridae</taxon>
        <taxon>Pentapetalae</taxon>
        <taxon>asterids</taxon>
        <taxon>campanulids</taxon>
        <taxon>Aquifoliales</taxon>
        <taxon>Aquifoliaceae</taxon>
        <taxon>Ilex</taxon>
    </lineage>
</organism>
<sequence length="86" mass="9868">MDLWAVHVKNTNPNPFVLRNSIPEKPIFWNLRKMGYFRVEDGRAFEMKDLKRKASSSSVYQSFVVKAMGKKNHENSNSPSSSVFGC</sequence>
<accession>A0ABC8RVH1</accession>
<evidence type="ECO:0000313" key="1">
    <source>
        <dbReference type="EMBL" id="CAK9148971.1"/>
    </source>
</evidence>
<dbReference type="AlphaFoldDB" id="A0ABC8RVH1"/>
<gene>
    <name evidence="1" type="ORF">ILEXP_LOCUS16967</name>
</gene>
<dbReference type="Proteomes" id="UP001642360">
    <property type="component" value="Unassembled WGS sequence"/>
</dbReference>
<comment type="caution">
    <text evidence="1">The sequence shown here is derived from an EMBL/GenBank/DDBJ whole genome shotgun (WGS) entry which is preliminary data.</text>
</comment>